<proteinExistence type="predicted"/>
<evidence type="ECO:0000256" key="3">
    <source>
        <dbReference type="ARBA" id="ARBA00023194"/>
    </source>
</evidence>
<comment type="cofactor">
    <cofactor evidence="1">
        <name>Fe(2+)</name>
        <dbReference type="ChEBI" id="CHEBI:29033"/>
    </cofactor>
</comment>
<reference evidence="5 6" key="1">
    <citation type="submission" date="2016-10" db="EMBL/GenBank/DDBJ databases">
        <authorList>
            <person name="de Groot N.N."/>
        </authorList>
    </citation>
    <scope>NUCLEOTIDE SEQUENCE [LARGE SCALE GENOMIC DNA]</scope>
    <source>
        <strain evidence="5 6">DSM 21039</strain>
    </source>
</reference>
<dbReference type="PANTHER" id="PTHR10696:SF56">
    <property type="entry name" value="TAUD_TFDA-LIKE DOMAIN-CONTAINING PROTEIN"/>
    <property type="match status" value="1"/>
</dbReference>
<dbReference type="GO" id="GO:0017000">
    <property type="term" value="P:antibiotic biosynthetic process"/>
    <property type="evidence" value="ECO:0007669"/>
    <property type="project" value="UniProtKB-KW"/>
</dbReference>
<dbReference type="EMBL" id="FOBB01000012">
    <property type="protein sequence ID" value="SEN72759.1"/>
    <property type="molecule type" value="Genomic_DNA"/>
</dbReference>
<evidence type="ECO:0000259" key="4">
    <source>
        <dbReference type="Pfam" id="PF02668"/>
    </source>
</evidence>
<accession>A0A1H8IWM1</accession>
<dbReference type="Proteomes" id="UP000198984">
    <property type="component" value="Unassembled WGS sequence"/>
</dbReference>
<dbReference type="SUPFAM" id="SSF51197">
    <property type="entry name" value="Clavaminate synthase-like"/>
    <property type="match status" value="1"/>
</dbReference>
<feature type="domain" description="TauD/TfdA-like" evidence="4">
    <location>
        <begin position="24"/>
        <end position="317"/>
    </location>
</feature>
<keyword evidence="6" id="KW-1185">Reference proteome</keyword>
<evidence type="ECO:0000256" key="1">
    <source>
        <dbReference type="ARBA" id="ARBA00001954"/>
    </source>
</evidence>
<dbReference type="GO" id="GO:0016706">
    <property type="term" value="F:2-oxoglutarate-dependent dioxygenase activity"/>
    <property type="evidence" value="ECO:0007669"/>
    <property type="project" value="UniProtKB-ARBA"/>
</dbReference>
<dbReference type="Gene3D" id="3.60.130.10">
    <property type="entry name" value="Clavaminate synthase-like"/>
    <property type="match status" value="1"/>
</dbReference>
<evidence type="ECO:0000313" key="6">
    <source>
        <dbReference type="Proteomes" id="UP000198984"/>
    </source>
</evidence>
<keyword evidence="5" id="KW-0223">Dioxygenase</keyword>
<name>A0A1H8IWM1_9BACT</name>
<organism evidence="5 6">
    <name type="scientific">Chitinophaga rupis</name>
    <dbReference type="NCBI Taxonomy" id="573321"/>
    <lineage>
        <taxon>Bacteria</taxon>
        <taxon>Pseudomonadati</taxon>
        <taxon>Bacteroidota</taxon>
        <taxon>Chitinophagia</taxon>
        <taxon>Chitinophagales</taxon>
        <taxon>Chitinophagaceae</taxon>
        <taxon>Chitinophaga</taxon>
    </lineage>
</organism>
<dbReference type="RefSeq" id="WP_089920712.1">
    <property type="nucleotide sequence ID" value="NZ_FOBB01000012.1"/>
</dbReference>
<dbReference type="OrthoDB" id="9769888at2"/>
<dbReference type="InterPro" id="IPR042098">
    <property type="entry name" value="TauD-like_sf"/>
</dbReference>
<sequence length="325" mass="37253">MEHTMLQEALVKVDEQQFPLTITFEKNTPVDTLIEWYRNNTAYIDEQLLKKGAVLIQGVAINTVPDFERMTASVSTKFRNYVDGSYPRRNLKGHVYISTEYDPAFDITLHNELSYSVKWPSRLYFGSIIPAATGGETPLADSREVVRVMNPSLLDEFENKKVRYVRNLHAGDGLGPTWMDTFETEDRKVVERHCDEIEIEYYWKDNGGLKLVHTRPATRKHPVTGERVWFNQADQFHPSHFRKEVYETLMLLADFNEEELPLYACFGDGTKIPEAAIKEVIDTINGVAVTRPWVKGDFVVLDNMLAAHGRKSYTGERQTVVSMAP</sequence>
<dbReference type="InterPro" id="IPR003819">
    <property type="entry name" value="TauD/TfdA-like"/>
</dbReference>
<dbReference type="PANTHER" id="PTHR10696">
    <property type="entry name" value="GAMMA-BUTYROBETAINE HYDROXYLASE-RELATED"/>
    <property type="match status" value="1"/>
</dbReference>
<dbReference type="Pfam" id="PF02668">
    <property type="entry name" value="TauD"/>
    <property type="match status" value="1"/>
</dbReference>
<keyword evidence="3" id="KW-0045">Antibiotic biosynthesis</keyword>
<gene>
    <name evidence="5" type="ORF">SAMN04488505_112103</name>
</gene>
<dbReference type="InterPro" id="IPR050411">
    <property type="entry name" value="AlphaKG_dependent_hydroxylases"/>
</dbReference>
<dbReference type="STRING" id="573321.SAMN04488505_112103"/>
<protein>
    <submittedName>
        <fullName evidence="5">Taurine catabolism dioxygenase TauD, TfdA family</fullName>
    </submittedName>
</protein>
<keyword evidence="2" id="KW-0560">Oxidoreductase</keyword>
<dbReference type="AlphaFoldDB" id="A0A1H8IWM1"/>
<evidence type="ECO:0000256" key="2">
    <source>
        <dbReference type="ARBA" id="ARBA00023002"/>
    </source>
</evidence>
<evidence type="ECO:0000313" key="5">
    <source>
        <dbReference type="EMBL" id="SEN72759.1"/>
    </source>
</evidence>